<keyword evidence="2" id="KW-0378">Hydrolase</keyword>
<keyword evidence="1" id="KW-0732">Signal</keyword>
<dbReference type="Gene3D" id="3.40.50.1820">
    <property type="entry name" value="alpha/beta hydrolase"/>
    <property type="match status" value="1"/>
</dbReference>
<dbReference type="OrthoDB" id="5523653at2"/>
<comment type="caution">
    <text evidence="2">The sequence shown here is derived from an EMBL/GenBank/DDBJ whole genome shotgun (WGS) entry which is preliminary data.</text>
</comment>
<reference evidence="2 3" key="1">
    <citation type="submission" date="2018-08" db="EMBL/GenBank/DDBJ databases">
        <title>Parvularcula sp. SM1705, isolated from surface water of the South Sea China.</title>
        <authorList>
            <person name="Sun L."/>
        </authorList>
    </citation>
    <scope>NUCLEOTIDE SEQUENCE [LARGE SCALE GENOMIC DNA]</scope>
    <source>
        <strain evidence="2 3">SM1705</strain>
    </source>
</reference>
<protein>
    <submittedName>
        <fullName evidence="2">Alpha/beta hydrolase</fullName>
    </submittedName>
</protein>
<dbReference type="InterPro" id="IPR000801">
    <property type="entry name" value="Esterase-like"/>
</dbReference>
<dbReference type="PROSITE" id="PS51257">
    <property type="entry name" value="PROKAR_LIPOPROTEIN"/>
    <property type="match status" value="1"/>
</dbReference>
<dbReference type="RefSeq" id="WP_116391635.1">
    <property type="nucleotide sequence ID" value="NZ_QUQO01000001.1"/>
</dbReference>
<sequence>MKRLGSALLLLLLAACASLPSSSPARIEIFELTDTTFERTRNIRVWLPEGYDEAEGPFPVFYMFDGQNLFDATLSEYSSAEWEADETAARLIGEGKIAPIIIVGIDNAGIHRSAEYLPFGEPMVGLADDEAMGTALDQFFRQNIFPLIEGKYKASTEDRALGGSSFGGIATLTVAMDDPSLFSRLLVESPSLWISEFRVMEKIKESSPEIWPARIYTAMGTREITGTCPAAPQERDDQLVTLHLQMTDYLRGKGLGEDRLLAVIDECAIHSEVAWAKRFPQAFEFLYAE</sequence>
<evidence type="ECO:0000313" key="2">
    <source>
        <dbReference type="EMBL" id="RFB05004.1"/>
    </source>
</evidence>
<name>A0A371RHR7_9PROT</name>
<organism evidence="2 3">
    <name type="scientific">Parvularcula marina</name>
    <dbReference type="NCBI Taxonomy" id="2292771"/>
    <lineage>
        <taxon>Bacteria</taxon>
        <taxon>Pseudomonadati</taxon>
        <taxon>Pseudomonadota</taxon>
        <taxon>Alphaproteobacteria</taxon>
        <taxon>Parvularculales</taxon>
        <taxon>Parvularculaceae</taxon>
        <taxon>Parvularcula</taxon>
    </lineage>
</organism>
<dbReference type="Proteomes" id="UP000264589">
    <property type="component" value="Unassembled WGS sequence"/>
</dbReference>
<dbReference type="SUPFAM" id="SSF53474">
    <property type="entry name" value="alpha/beta-Hydrolases"/>
    <property type="match status" value="1"/>
</dbReference>
<dbReference type="PANTHER" id="PTHR48098:SF6">
    <property type="entry name" value="FERRI-BACILLIBACTIN ESTERASE BESA"/>
    <property type="match status" value="1"/>
</dbReference>
<feature type="chain" id="PRO_5016745411" evidence="1">
    <location>
        <begin position="26"/>
        <end position="289"/>
    </location>
</feature>
<gene>
    <name evidence="2" type="ORF">DX908_06695</name>
</gene>
<evidence type="ECO:0000313" key="3">
    <source>
        <dbReference type="Proteomes" id="UP000264589"/>
    </source>
</evidence>
<dbReference type="EMBL" id="QUQO01000001">
    <property type="protein sequence ID" value="RFB05004.1"/>
    <property type="molecule type" value="Genomic_DNA"/>
</dbReference>
<dbReference type="InParanoid" id="A0A371RHR7"/>
<dbReference type="AlphaFoldDB" id="A0A371RHR7"/>
<dbReference type="GO" id="GO:0016787">
    <property type="term" value="F:hydrolase activity"/>
    <property type="evidence" value="ECO:0007669"/>
    <property type="project" value="UniProtKB-KW"/>
</dbReference>
<dbReference type="InterPro" id="IPR029058">
    <property type="entry name" value="AB_hydrolase_fold"/>
</dbReference>
<evidence type="ECO:0000256" key="1">
    <source>
        <dbReference type="SAM" id="SignalP"/>
    </source>
</evidence>
<proteinExistence type="predicted"/>
<dbReference type="Pfam" id="PF00756">
    <property type="entry name" value="Esterase"/>
    <property type="match status" value="1"/>
</dbReference>
<keyword evidence="3" id="KW-1185">Reference proteome</keyword>
<dbReference type="PANTHER" id="PTHR48098">
    <property type="entry name" value="ENTEROCHELIN ESTERASE-RELATED"/>
    <property type="match status" value="1"/>
</dbReference>
<feature type="signal peptide" evidence="1">
    <location>
        <begin position="1"/>
        <end position="25"/>
    </location>
</feature>
<accession>A0A371RHR7</accession>
<dbReference type="InterPro" id="IPR050583">
    <property type="entry name" value="Mycobacterial_A85_antigen"/>
</dbReference>